<organism evidence="1 2">
    <name type="scientific">Lachnellula suecica</name>
    <dbReference type="NCBI Taxonomy" id="602035"/>
    <lineage>
        <taxon>Eukaryota</taxon>
        <taxon>Fungi</taxon>
        <taxon>Dikarya</taxon>
        <taxon>Ascomycota</taxon>
        <taxon>Pezizomycotina</taxon>
        <taxon>Leotiomycetes</taxon>
        <taxon>Helotiales</taxon>
        <taxon>Lachnaceae</taxon>
        <taxon>Lachnellula</taxon>
    </lineage>
</organism>
<keyword evidence="2" id="KW-1185">Reference proteome</keyword>
<dbReference type="Proteomes" id="UP000469558">
    <property type="component" value="Unassembled WGS sequence"/>
</dbReference>
<dbReference type="OrthoDB" id="6132182at2759"/>
<proteinExistence type="predicted"/>
<dbReference type="Gene3D" id="1.10.1280.10">
    <property type="entry name" value="Di-copper center containing domain from catechol oxidase"/>
    <property type="match status" value="1"/>
</dbReference>
<dbReference type="AlphaFoldDB" id="A0A8T9CAU7"/>
<evidence type="ECO:0000313" key="1">
    <source>
        <dbReference type="EMBL" id="TVY82855.1"/>
    </source>
</evidence>
<protein>
    <submittedName>
        <fullName evidence="1">Uncharacterized protein</fullName>
    </submittedName>
</protein>
<reference evidence="1 2" key="1">
    <citation type="submission" date="2018-05" db="EMBL/GenBank/DDBJ databases">
        <title>Genome sequencing and assembly of the regulated plant pathogen Lachnellula willkommii and related sister species for the development of diagnostic species identification markers.</title>
        <authorList>
            <person name="Giroux E."/>
            <person name="Bilodeau G."/>
        </authorList>
    </citation>
    <scope>NUCLEOTIDE SEQUENCE [LARGE SCALE GENOMIC DNA]</scope>
    <source>
        <strain evidence="1 2">CBS 268.59</strain>
    </source>
</reference>
<comment type="caution">
    <text evidence="1">The sequence shown here is derived from an EMBL/GenBank/DDBJ whole genome shotgun (WGS) entry which is preliminary data.</text>
</comment>
<gene>
    <name evidence="1" type="ORF">LSUE1_G002904</name>
</gene>
<name>A0A8T9CAU7_9HELO</name>
<dbReference type="InterPro" id="IPR008922">
    <property type="entry name" value="Di-copper_centre_dom_sf"/>
</dbReference>
<dbReference type="EMBL" id="QGMK01000266">
    <property type="protein sequence ID" value="TVY82855.1"/>
    <property type="molecule type" value="Genomic_DNA"/>
</dbReference>
<accession>A0A8T9CAU7</accession>
<evidence type="ECO:0000313" key="2">
    <source>
        <dbReference type="Proteomes" id="UP000469558"/>
    </source>
</evidence>
<dbReference type="SUPFAM" id="SSF48056">
    <property type="entry name" value="Di-copper centre-containing domain"/>
    <property type="match status" value="1"/>
</dbReference>
<sequence>MPRYWDFSLDNTEDSFPNSPLFNEVYGFGGNGPYIQNVSALEPQTPTLIPGRTGGGCVDSGPFANLTVPMGLGFSTTYTPHCMRRDFSPELVSLALSDSMIQAA</sequence>